<dbReference type="PANTHER" id="PTHR43329">
    <property type="entry name" value="EPOXIDE HYDROLASE"/>
    <property type="match status" value="1"/>
</dbReference>
<dbReference type="PRINTS" id="PR00111">
    <property type="entry name" value="ABHYDROLASE"/>
</dbReference>
<dbReference type="InterPro" id="IPR000073">
    <property type="entry name" value="AB_hydrolase_1"/>
</dbReference>
<dbReference type="InterPro" id="IPR000639">
    <property type="entry name" value="Epox_hydrolase-like"/>
</dbReference>
<keyword evidence="4" id="KW-1185">Reference proteome</keyword>
<name>A0ABT9A1M6_9SPHN</name>
<dbReference type="GO" id="GO:0016787">
    <property type="term" value="F:hydrolase activity"/>
    <property type="evidence" value="ECO:0007669"/>
    <property type="project" value="UniProtKB-KW"/>
</dbReference>
<dbReference type="Proteomes" id="UP001176468">
    <property type="component" value="Unassembled WGS sequence"/>
</dbReference>
<dbReference type="RefSeq" id="WP_304562189.1">
    <property type="nucleotide sequence ID" value="NZ_JAUQSZ010000011.1"/>
</dbReference>
<dbReference type="SUPFAM" id="SSF53474">
    <property type="entry name" value="alpha/beta-Hydrolases"/>
    <property type="match status" value="1"/>
</dbReference>
<feature type="domain" description="AB hydrolase-1" evidence="2">
    <location>
        <begin position="23"/>
        <end position="256"/>
    </location>
</feature>
<accession>A0ABT9A1M6</accession>
<evidence type="ECO:0000313" key="3">
    <source>
        <dbReference type="EMBL" id="MDO7843728.1"/>
    </source>
</evidence>
<evidence type="ECO:0000313" key="4">
    <source>
        <dbReference type="Proteomes" id="UP001176468"/>
    </source>
</evidence>
<sequence>MTPVALATGVTLQVATAGNPANPAIILLHGFPESHRTWRRQMAALAETHFVIAPDQRGYAASSKPVAVGDYAIDRLVADVIALADHFGLSTFTLAGHDWGGVVAWAAAATWPQRVARLIVLNAPHPVIFAKSLRENGAQQHASRYIDRIRATRIDRSRMVRAVLASALVQRVARRFGAAHLDEWSRQGALTGMLNWYRAVPEGAGPGAAMPIVTQPTLVIWGMRDRYLLPVQLDGLDALVPDLTLVRLDAGHFVTWRAAEAVTAAMLDWLT</sequence>
<dbReference type="Gene3D" id="3.40.50.1820">
    <property type="entry name" value="alpha/beta hydrolase"/>
    <property type="match status" value="1"/>
</dbReference>
<dbReference type="Pfam" id="PF00561">
    <property type="entry name" value="Abhydrolase_1"/>
    <property type="match status" value="1"/>
</dbReference>
<gene>
    <name evidence="3" type="ORF">Q5H94_15455</name>
</gene>
<dbReference type="InterPro" id="IPR029058">
    <property type="entry name" value="AB_hydrolase_fold"/>
</dbReference>
<comment type="caution">
    <text evidence="3">The sequence shown here is derived from an EMBL/GenBank/DDBJ whole genome shotgun (WGS) entry which is preliminary data.</text>
</comment>
<protein>
    <submittedName>
        <fullName evidence="3">Alpha/beta hydrolase</fullName>
    </submittedName>
</protein>
<proteinExistence type="predicted"/>
<evidence type="ECO:0000259" key="2">
    <source>
        <dbReference type="Pfam" id="PF00561"/>
    </source>
</evidence>
<organism evidence="3 4">
    <name type="scientific">Sphingomonas immobilis</name>
    <dbReference type="NCBI Taxonomy" id="3063997"/>
    <lineage>
        <taxon>Bacteria</taxon>
        <taxon>Pseudomonadati</taxon>
        <taxon>Pseudomonadota</taxon>
        <taxon>Alphaproteobacteria</taxon>
        <taxon>Sphingomonadales</taxon>
        <taxon>Sphingomonadaceae</taxon>
        <taxon>Sphingomonas</taxon>
    </lineage>
</organism>
<reference evidence="3" key="1">
    <citation type="submission" date="2023-07" db="EMBL/GenBank/DDBJ databases">
        <authorList>
            <person name="Kim M.K."/>
        </authorList>
    </citation>
    <scope>NUCLEOTIDE SEQUENCE</scope>
    <source>
        <strain evidence="3">CA1-15</strain>
    </source>
</reference>
<keyword evidence="1 3" id="KW-0378">Hydrolase</keyword>
<evidence type="ECO:0000256" key="1">
    <source>
        <dbReference type="ARBA" id="ARBA00022801"/>
    </source>
</evidence>
<dbReference type="PRINTS" id="PR00412">
    <property type="entry name" value="EPOXHYDRLASE"/>
</dbReference>
<dbReference type="EMBL" id="JAUQSZ010000011">
    <property type="protein sequence ID" value="MDO7843728.1"/>
    <property type="molecule type" value="Genomic_DNA"/>
</dbReference>